<name>A0A369KBC9_HYPMA</name>
<protein>
    <recommendedName>
        <fullName evidence="2">FAS1 domain-containing protein</fullName>
    </recommendedName>
</protein>
<dbReference type="InParanoid" id="A0A369KBC9"/>
<feature type="compositionally biased region" description="Gly residues" evidence="1">
    <location>
        <begin position="405"/>
        <end position="419"/>
    </location>
</feature>
<dbReference type="STRING" id="39966.A0A369KBC9"/>
<accession>A0A369KBC9</accession>
<dbReference type="InterPro" id="IPR000782">
    <property type="entry name" value="FAS1_domain"/>
</dbReference>
<dbReference type="GO" id="GO:0000329">
    <property type="term" value="C:fungal-type vacuole membrane"/>
    <property type="evidence" value="ECO:0007669"/>
    <property type="project" value="TreeGrafter"/>
</dbReference>
<evidence type="ECO:0000256" key="1">
    <source>
        <dbReference type="SAM" id="MobiDB-lite"/>
    </source>
</evidence>
<gene>
    <name evidence="3" type="ORF">Hypma_013808</name>
</gene>
<dbReference type="SUPFAM" id="SSF82153">
    <property type="entry name" value="FAS1 domain"/>
    <property type="match status" value="2"/>
</dbReference>
<feature type="domain" description="FAS1" evidence="2">
    <location>
        <begin position="222"/>
        <end position="373"/>
    </location>
</feature>
<evidence type="ECO:0000313" key="4">
    <source>
        <dbReference type="Proteomes" id="UP000076154"/>
    </source>
</evidence>
<dbReference type="AlphaFoldDB" id="A0A369KBC9"/>
<dbReference type="PANTHER" id="PTHR10900">
    <property type="entry name" value="PERIOSTIN-RELATED"/>
    <property type="match status" value="1"/>
</dbReference>
<keyword evidence="4" id="KW-1185">Reference proteome</keyword>
<dbReference type="PROSITE" id="PS50213">
    <property type="entry name" value="FAS1"/>
    <property type="match status" value="2"/>
</dbReference>
<dbReference type="OrthoDB" id="286301at2759"/>
<feature type="non-terminal residue" evidence="3">
    <location>
        <position position="446"/>
    </location>
</feature>
<evidence type="ECO:0000259" key="2">
    <source>
        <dbReference type="PROSITE" id="PS50213"/>
    </source>
</evidence>
<feature type="region of interest" description="Disordered" evidence="1">
    <location>
        <begin position="386"/>
        <end position="426"/>
    </location>
</feature>
<comment type="caution">
    <text evidence="3">The sequence shown here is derived from an EMBL/GenBank/DDBJ whole genome shotgun (WGS) entry which is preliminary data.</text>
</comment>
<dbReference type="GO" id="GO:0005615">
    <property type="term" value="C:extracellular space"/>
    <property type="evidence" value="ECO:0007669"/>
    <property type="project" value="TreeGrafter"/>
</dbReference>
<feature type="region of interest" description="Disordered" evidence="1">
    <location>
        <begin position="1"/>
        <end position="29"/>
    </location>
</feature>
<sequence length="446" mass="46214">MPTSPPLPRKFPADHYINRTPTNPTSSPFPPIHNMRFSFAFLPLLGLSLHIHAQALNATGLVSALQEAGLTSLASAAIRANETKEGQELLNALVNGTQNYTVFAPNNAAFDAPAVNAVKDNAERLAAILSYHVLPGNFVNATKSPSELDSATFPYVTVGRTLLTNSTLVDLEGNKGQVLVWTRNDTSNSSIYFLNQNPEVTVLSSTLVGQIFVSTISGVLVAPGPLDEVIKAANLTRLAGIVDMVKVPDFFRNGTNATIAQALQADSTHGFTLFAPDDAALQAAGTALTSLVANQTALLALLGNHYINGTSYYSPNLVGSSSSDQFVSASGQTFTVSTNSSGTYVSSGSASAKIIKSDVLVENGVIHVVDRVLVNLDRDESKASSAYQSATSVAAQPTTETGPVGPTGTGTTAGGGGSGTSSSGTGSNGLMGWATVLGMFGWTMAV</sequence>
<feature type="domain" description="FAS1" evidence="2">
    <location>
        <begin position="58"/>
        <end position="207"/>
    </location>
</feature>
<organism evidence="3 4">
    <name type="scientific">Hypsizygus marmoreus</name>
    <name type="common">White beech mushroom</name>
    <name type="synonym">Agaricus marmoreus</name>
    <dbReference type="NCBI Taxonomy" id="39966"/>
    <lineage>
        <taxon>Eukaryota</taxon>
        <taxon>Fungi</taxon>
        <taxon>Dikarya</taxon>
        <taxon>Basidiomycota</taxon>
        <taxon>Agaricomycotina</taxon>
        <taxon>Agaricomycetes</taxon>
        <taxon>Agaricomycetidae</taxon>
        <taxon>Agaricales</taxon>
        <taxon>Tricholomatineae</taxon>
        <taxon>Lyophyllaceae</taxon>
        <taxon>Hypsizygus</taxon>
    </lineage>
</organism>
<proteinExistence type="predicted"/>
<dbReference type="InterPro" id="IPR036378">
    <property type="entry name" value="FAS1_dom_sf"/>
</dbReference>
<dbReference type="Gene3D" id="2.30.180.10">
    <property type="entry name" value="FAS1 domain"/>
    <property type="match status" value="2"/>
</dbReference>
<dbReference type="GO" id="GO:0016236">
    <property type="term" value="P:macroautophagy"/>
    <property type="evidence" value="ECO:0007669"/>
    <property type="project" value="TreeGrafter"/>
</dbReference>
<dbReference type="EMBL" id="LUEZ02000009">
    <property type="protein sequence ID" value="RDB29965.1"/>
    <property type="molecule type" value="Genomic_DNA"/>
</dbReference>
<dbReference type="PANTHER" id="PTHR10900:SF122">
    <property type="entry name" value="FAS1 DOMAIN-CONTAINING PROTEIN"/>
    <property type="match status" value="1"/>
</dbReference>
<dbReference type="Pfam" id="PF02469">
    <property type="entry name" value="Fasciclin"/>
    <property type="match status" value="2"/>
</dbReference>
<dbReference type="SMART" id="SM00554">
    <property type="entry name" value="FAS1"/>
    <property type="match status" value="2"/>
</dbReference>
<feature type="compositionally biased region" description="Polar residues" evidence="1">
    <location>
        <begin position="386"/>
        <end position="396"/>
    </location>
</feature>
<reference evidence="3" key="1">
    <citation type="submission" date="2018-04" db="EMBL/GenBank/DDBJ databases">
        <title>Whole genome sequencing of Hypsizygus marmoreus.</title>
        <authorList>
            <person name="Choi I.-G."/>
            <person name="Min B."/>
            <person name="Kim J.-G."/>
            <person name="Kim S."/>
            <person name="Oh Y.-L."/>
            <person name="Kong W.-S."/>
            <person name="Park H."/>
            <person name="Jeong J."/>
            <person name="Song E.-S."/>
        </authorList>
    </citation>
    <scope>NUCLEOTIDE SEQUENCE [LARGE SCALE GENOMIC DNA]</scope>
    <source>
        <strain evidence="3">51987-8</strain>
    </source>
</reference>
<evidence type="ECO:0000313" key="3">
    <source>
        <dbReference type="EMBL" id="RDB29965.1"/>
    </source>
</evidence>
<dbReference type="Proteomes" id="UP000076154">
    <property type="component" value="Unassembled WGS sequence"/>
</dbReference>
<dbReference type="InterPro" id="IPR050904">
    <property type="entry name" value="Adhesion/Biosynth-related"/>
</dbReference>